<evidence type="ECO:0000313" key="2">
    <source>
        <dbReference type="EMBL" id="KAK0471918.1"/>
    </source>
</evidence>
<dbReference type="InterPro" id="IPR046521">
    <property type="entry name" value="DUF6698"/>
</dbReference>
<keyword evidence="3" id="KW-1185">Reference proteome</keyword>
<feature type="region of interest" description="Disordered" evidence="1">
    <location>
        <begin position="369"/>
        <end position="457"/>
    </location>
</feature>
<comment type="caution">
    <text evidence="2">The sequence shown here is derived from an EMBL/GenBank/DDBJ whole genome shotgun (WGS) entry which is preliminary data.</text>
</comment>
<proteinExistence type="predicted"/>
<dbReference type="EMBL" id="JAUEPR010000045">
    <property type="protein sequence ID" value="KAK0471918.1"/>
    <property type="molecule type" value="Genomic_DNA"/>
</dbReference>
<dbReference type="AlphaFoldDB" id="A0AA39NU79"/>
<evidence type="ECO:0000313" key="3">
    <source>
        <dbReference type="Proteomes" id="UP001175227"/>
    </source>
</evidence>
<gene>
    <name evidence="2" type="ORF">IW261DRAFT_1424723</name>
</gene>
<organism evidence="2 3">
    <name type="scientific">Armillaria novae-zelandiae</name>
    <dbReference type="NCBI Taxonomy" id="153914"/>
    <lineage>
        <taxon>Eukaryota</taxon>
        <taxon>Fungi</taxon>
        <taxon>Dikarya</taxon>
        <taxon>Basidiomycota</taxon>
        <taxon>Agaricomycotina</taxon>
        <taxon>Agaricomycetes</taxon>
        <taxon>Agaricomycetidae</taxon>
        <taxon>Agaricales</taxon>
        <taxon>Marasmiineae</taxon>
        <taxon>Physalacriaceae</taxon>
        <taxon>Armillaria</taxon>
    </lineage>
</organism>
<feature type="compositionally biased region" description="Acidic residues" evidence="1">
    <location>
        <begin position="447"/>
        <end position="457"/>
    </location>
</feature>
<dbReference type="Pfam" id="PF20414">
    <property type="entry name" value="DUF6698"/>
    <property type="match status" value="1"/>
</dbReference>
<dbReference type="Proteomes" id="UP001175227">
    <property type="component" value="Unassembled WGS sequence"/>
</dbReference>
<sequence>MEEQQPSSSTQDLLIPSPDTTLAPAELTAAQILDYFRTSDGLLDSPRLLKSYQALNKTSDIRHFAHRCVTTIDPWADDAEIFQARESVDNTLILSPERYESPESEEQGLYAEVYAVLKEEHHFFFKRNYSPAVKKFIRSASDGRSACVSRVKHEAFYTIFGGLLPPSAAVKGFDPFSDPVCQQLLGFDAQKKVYSTLPPIFWPNAVKDNNRYLFRSEILMNILLAIFFGATSINERKVIKKKPTNAVLWNLERITPGAIAFAAIIYAADFKFYKMTIIKNLNKTHMMETVTTFNRCLFEGRGSNRGDQSRSDEYEIIDIGDVFTDSSGSDDDPFDVQVVDETIPRNSEPASAATADVAVDELAGSVAGVTLDTATSRETDPTATGPENRSEIDVMETGRTAPSEGSKRRGPGRCHQVIPVAPQPQALPARRNTRTTRRTQVQVQNDDICEEDDIYGS</sequence>
<protein>
    <submittedName>
        <fullName evidence="2">Uncharacterized protein</fullName>
    </submittedName>
</protein>
<accession>A0AA39NU79</accession>
<reference evidence="2" key="1">
    <citation type="submission" date="2023-06" db="EMBL/GenBank/DDBJ databases">
        <authorList>
            <consortium name="Lawrence Berkeley National Laboratory"/>
            <person name="Ahrendt S."/>
            <person name="Sahu N."/>
            <person name="Indic B."/>
            <person name="Wong-Bajracharya J."/>
            <person name="Merenyi Z."/>
            <person name="Ke H.-M."/>
            <person name="Monk M."/>
            <person name="Kocsube S."/>
            <person name="Drula E."/>
            <person name="Lipzen A."/>
            <person name="Balint B."/>
            <person name="Henrissat B."/>
            <person name="Andreopoulos B."/>
            <person name="Martin F.M."/>
            <person name="Harder C.B."/>
            <person name="Rigling D."/>
            <person name="Ford K.L."/>
            <person name="Foster G.D."/>
            <person name="Pangilinan J."/>
            <person name="Papanicolaou A."/>
            <person name="Barry K."/>
            <person name="LaButti K."/>
            <person name="Viragh M."/>
            <person name="Koriabine M."/>
            <person name="Yan M."/>
            <person name="Riley R."/>
            <person name="Champramary S."/>
            <person name="Plett K.L."/>
            <person name="Tsai I.J."/>
            <person name="Slot J."/>
            <person name="Sipos G."/>
            <person name="Plett J."/>
            <person name="Nagy L.G."/>
            <person name="Grigoriev I.V."/>
        </authorList>
    </citation>
    <scope>NUCLEOTIDE SEQUENCE</scope>
    <source>
        <strain evidence="2">ICMP 16352</strain>
    </source>
</reference>
<evidence type="ECO:0000256" key="1">
    <source>
        <dbReference type="SAM" id="MobiDB-lite"/>
    </source>
</evidence>
<name>A0AA39NU79_9AGAR</name>